<dbReference type="InterPro" id="IPR041522">
    <property type="entry name" value="CdaR_GGDEF"/>
</dbReference>
<dbReference type="AlphaFoldDB" id="A0A7H1RWR8"/>
<dbReference type="Pfam" id="PF13556">
    <property type="entry name" value="HTH_30"/>
    <property type="match status" value="1"/>
</dbReference>
<dbReference type="EMBL" id="CP061470">
    <property type="protein sequence ID" value="QNU18707.1"/>
    <property type="molecule type" value="Genomic_DNA"/>
</dbReference>
<dbReference type="Pfam" id="PF13185">
    <property type="entry name" value="GAF_2"/>
    <property type="match status" value="1"/>
</dbReference>
<dbReference type="SMART" id="SM00065">
    <property type="entry name" value="GAF"/>
    <property type="match status" value="2"/>
</dbReference>
<keyword evidence="4" id="KW-1185">Reference proteome</keyword>
<reference evidence="3 4" key="1">
    <citation type="submission" date="2020-09" db="EMBL/GenBank/DDBJ databases">
        <title>Complete Geobacillus genomes through the use of hybrid genome assembly.</title>
        <authorList>
            <person name="Vera D.L."/>
            <person name="Venkateswaran K."/>
            <person name="Singh N.K."/>
            <person name="Landry K."/>
        </authorList>
    </citation>
    <scope>NUCLEOTIDE SEQUENCE [LARGE SCALE GENOMIC DNA]</scope>
    <source>
        <strain evidence="3 4">SURF-189</strain>
    </source>
</reference>
<dbReference type="Pfam" id="PF17853">
    <property type="entry name" value="GGDEF_2"/>
    <property type="match status" value="1"/>
</dbReference>
<gene>
    <name evidence="3" type="ORF">IC807_03265</name>
</gene>
<evidence type="ECO:0000313" key="4">
    <source>
        <dbReference type="Proteomes" id="UP000516388"/>
    </source>
</evidence>
<dbReference type="InterPro" id="IPR025736">
    <property type="entry name" value="PucR_C-HTH_dom"/>
</dbReference>
<proteinExistence type="inferred from homology"/>
<dbReference type="InterPro" id="IPR009057">
    <property type="entry name" value="Homeodomain-like_sf"/>
</dbReference>
<evidence type="ECO:0000256" key="1">
    <source>
        <dbReference type="ARBA" id="ARBA00006754"/>
    </source>
</evidence>
<dbReference type="SUPFAM" id="SSF46689">
    <property type="entry name" value="Homeodomain-like"/>
    <property type="match status" value="1"/>
</dbReference>
<name>A0A7H1RWR8_9BACL</name>
<dbReference type="InterPro" id="IPR003018">
    <property type="entry name" value="GAF"/>
</dbReference>
<dbReference type="InterPro" id="IPR051448">
    <property type="entry name" value="CdaR-like_regulators"/>
</dbReference>
<dbReference type="InterPro" id="IPR029016">
    <property type="entry name" value="GAF-like_dom_sf"/>
</dbReference>
<sequence>MDENKRQKLMKKIENHLRTTARKLVKFNTEGEALQYLVNSFGEELECDLIAIVLKEGDHVVPTLYQGDFQRGIPHPPIAMANCLPRLFEGSTTFQEVEEDSPCLLIELLRKNGIKTWFSVPIKDQESEYGICMIGFRRYVSLLAEARQLFDDFGEDVALAVTVARQKETQRRKMVGLQWLAQHVSLDTPLEQFVEKIVERAGKGTNAGGACMYLYREEDNSFVVHPPLYGKVASPKQVMMKNNYRVSDYFPFLERPGGDELTVPLVVNFKTIGVLHVERKNEGTFTKEDVEILDMLANYVAVMLENVRLYQQERDHTNRLRFLLQYQQKLMKETIRHEDFHGITKTVSHMFDKAVIVFDRFMRPIAHERSGLSGQQLRQIAKQVFNQVLGKSRMGGHIQLEGLSDLSIVVWPIHNGGDAVGYLAIEASPNEMDDFFLLGVELARNIFSIQFMKQKLVFETKEQLKDSFLHKLLAAEIEDEESIIQYANVFQWNIFEEHRLAVLHLQMDESNGTIDLVKQNAEKTVLWNRLKVRIAAEDSSLLYGAVEDQYILIAPAARERKKPEKYWSEWHQRISRWINEEKTSYRVFLGIGGKASSIGDYYVSYRQAMQALQVMIRNFPGKSVAFFDELGAYTVLHHLKELEAAKLFVDKYLGPLLRHSVGRNADWLQTVRVFLDCNGHLTETAERLYIHRSTLQYRLEKIEEMLGFSLQGAEQRFNLMMALKLYDLYGLPSAKMLKK</sequence>
<protein>
    <submittedName>
        <fullName evidence="3">Helix-turn-helix domain-containing protein</fullName>
    </submittedName>
</protein>
<accession>A0A7H1RWR8</accession>
<feature type="domain" description="GAF" evidence="2">
    <location>
        <begin position="189"/>
        <end position="314"/>
    </location>
</feature>
<dbReference type="RefSeq" id="WP_081212705.1">
    <property type="nucleotide sequence ID" value="NZ_CP061470.1"/>
</dbReference>
<dbReference type="KEGG" id="gza:IC807_03265"/>
<evidence type="ECO:0000313" key="3">
    <source>
        <dbReference type="EMBL" id="QNU18707.1"/>
    </source>
</evidence>
<organism evidence="3 4">
    <name type="scientific">Geobacillus zalihae</name>
    <dbReference type="NCBI Taxonomy" id="213419"/>
    <lineage>
        <taxon>Bacteria</taxon>
        <taxon>Bacillati</taxon>
        <taxon>Bacillota</taxon>
        <taxon>Bacilli</taxon>
        <taxon>Bacillales</taxon>
        <taxon>Anoxybacillaceae</taxon>
        <taxon>Geobacillus</taxon>
    </lineage>
</organism>
<dbReference type="Gene3D" id="3.30.450.40">
    <property type="match status" value="2"/>
</dbReference>
<dbReference type="InterPro" id="IPR042070">
    <property type="entry name" value="PucR_C-HTH_sf"/>
</dbReference>
<comment type="similarity">
    <text evidence="1">Belongs to the CdaR family.</text>
</comment>
<evidence type="ECO:0000259" key="2">
    <source>
        <dbReference type="SMART" id="SM00065"/>
    </source>
</evidence>
<dbReference type="PANTHER" id="PTHR33744:SF1">
    <property type="entry name" value="DNA-BINDING TRANSCRIPTIONAL ACTIVATOR ADER"/>
    <property type="match status" value="1"/>
</dbReference>
<dbReference type="PANTHER" id="PTHR33744">
    <property type="entry name" value="CARBOHYDRATE DIACID REGULATOR"/>
    <property type="match status" value="1"/>
</dbReference>
<dbReference type="Proteomes" id="UP000516388">
    <property type="component" value="Chromosome"/>
</dbReference>
<dbReference type="SUPFAM" id="SSF55781">
    <property type="entry name" value="GAF domain-like"/>
    <property type="match status" value="2"/>
</dbReference>
<feature type="domain" description="GAF" evidence="2">
    <location>
        <begin position="29"/>
        <end position="171"/>
    </location>
</feature>
<dbReference type="Gene3D" id="1.10.10.2840">
    <property type="entry name" value="PucR C-terminal helix-turn-helix domain"/>
    <property type="match status" value="1"/>
</dbReference>